<comment type="catalytic activity">
    <reaction evidence="6">
        <text>L-dopachrome = 5,6-dihydroxyindole-2-carboxylate</text>
        <dbReference type="Rhea" id="RHEA:13041"/>
        <dbReference type="ChEBI" id="CHEBI:16875"/>
        <dbReference type="ChEBI" id="CHEBI:57509"/>
        <dbReference type="EC" id="5.3.3.12"/>
    </reaction>
</comment>
<sequence length="113" mass="12273">MPFITIDTNARTEVTAEMLDELSEIAVRVLNKPKNYVTVKINSGAAILFGDTTENIGALVEFKSIGFGDKKAELARQLKDFAVRRFGAEGLFVGIHFADMPAANVSHDGKLMG</sequence>
<comment type="subcellular location">
    <subcellularLocation>
        <location evidence="1">Secreted</location>
    </subcellularLocation>
</comment>
<evidence type="ECO:0000256" key="5">
    <source>
        <dbReference type="ARBA" id="ARBA00036735"/>
    </source>
</evidence>
<evidence type="ECO:0000256" key="7">
    <source>
        <dbReference type="ARBA" id="ARBA00038932"/>
    </source>
</evidence>
<evidence type="ECO:0000256" key="1">
    <source>
        <dbReference type="ARBA" id="ARBA00004613"/>
    </source>
</evidence>
<dbReference type="GO" id="GO:0050178">
    <property type="term" value="F:phenylpyruvate tautomerase activity"/>
    <property type="evidence" value="ECO:0007669"/>
    <property type="project" value="UniProtKB-EC"/>
</dbReference>
<dbReference type="PANTHER" id="PTHR11954">
    <property type="entry name" value="D-DOPACHROME DECARBOXYLASE"/>
    <property type="match status" value="1"/>
</dbReference>
<gene>
    <name evidence="12" type="ORF">IAD20_06445</name>
</gene>
<dbReference type="GO" id="GO:0005615">
    <property type="term" value="C:extracellular space"/>
    <property type="evidence" value="ECO:0007669"/>
    <property type="project" value="UniProtKB-KW"/>
</dbReference>
<dbReference type="Pfam" id="PF01187">
    <property type="entry name" value="MIF"/>
    <property type="match status" value="1"/>
</dbReference>
<accession>A0A9D1M525</accession>
<dbReference type="Gene3D" id="3.30.429.10">
    <property type="entry name" value="Macrophage Migration Inhibitory Factor"/>
    <property type="match status" value="1"/>
</dbReference>
<dbReference type="EC" id="5.3.2.1" evidence="8"/>
<organism evidence="12 13">
    <name type="scientific">Candidatus Scatocola faecipullorum</name>
    <dbReference type="NCBI Taxonomy" id="2840917"/>
    <lineage>
        <taxon>Bacteria</taxon>
        <taxon>Pseudomonadati</taxon>
        <taxon>Pseudomonadota</taxon>
        <taxon>Alphaproteobacteria</taxon>
        <taxon>Rhodospirillales</taxon>
        <taxon>Rhodospirillaceae</taxon>
        <taxon>Rhodospirillaceae incertae sedis</taxon>
        <taxon>Candidatus Scatocola</taxon>
    </lineage>
</organism>
<evidence type="ECO:0000256" key="10">
    <source>
        <dbReference type="ARBA" id="ARBA00041912"/>
    </source>
</evidence>
<dbReference type="PANTHER" id="PTHR11954:SF6">
    <property type="entry name" value="MACROPHAGE MIGRATION INHIBITORY FACTOR"/>
    <property type="match status" value="1"/>
</dbReference>
<evidence type="ECO:0000256" key="6">
    <source>
        <dbReference type="ARBA" id="ARBA00036823"/>
    </source>
</evidence>
<dbReference type="InterPro" id="IPR014347">
    <property type="entry name" value="Tautomerase/MIF_sf"/>
</dbReference>
<evidence type="ECO:0000256" key="3">
    <source>
        <dbReference type="ARBA" id="ARBA00022525"/>
    </source>
</evidence>
<dbReference type="Proteomes" id="UP000824107">
    <property type="component" value="Unassembled WGS sequence"/>
</dbReference>
<dbReference type="InterPro" id="IPR001398">
    <property type="entry name" value="Macrophage_inhib_fac"/>
</dbReference>
<keyword evidence="2" id="KW-0202">Cytokine</keyword>
<reference evidence="12" key="1">
    <citation type="submission" date="2020-10" db="EMBL/GenBank/DDBJ databases">
        <authorList>
            <person name="Gilroy R."/>
        </authorList>
    </citation>
    <scope>NUCLEOTIDE SEQUENCE</scope>
    <source>
        <strain evidence="12">ChiW3-316</strain>
    </source>
</reference>
<evidence type="ECO:0000256" key="9">
    <source>
        <dbReference type="ARBA" id="ARBA00041631"/>
    </source>
</evidence>
<dbReference type="EC" id="5.3.3.12" evidence="7"/>
<dbReference type="AlphaFoldDB" id="A0A9D1M525"/>
<evidence type="ECO:0000313" key="13">
    <source>
        <dbReference type="Proteomes" id="UP000824107"/>
    </source>
</evidence>
<keyword evidence="4" id="KW-0413">Isomerase</keyword>
<comment type="caution">
    <text evidence="12">The sequence shown here is derived from an EMBL/GenBank/DDBJ whole genome shotgun (WGS) entry which is preliminary data.</text>
</comment>
<evidence type="ECO:0000313" key="12">
    <source>
        <dbReference type="EMBL" id="HIU53702.1"/>
    </source>
</evidence>
<dbReference type="SUPFAM" id="SSF55331">
    <property type="entry name" value="Tautomerase/MIF"/>
    <property type="match status" value="1"/>
</dbReference>
<name>A0A9D1M525_9PROT</name>
<evidence type="ECO:0000256" key="11">
    <source>
        <dbReference type="ARBA" id="ARBA00042730"/>
    </source>
</evidence>
<keyword evidence="3" id="KW-0964">Secreted</keyword>
<dbReference type="EMBL" id="DVNC01000041">
    <property type="protein sequence ID" value="HIU53702.1"/>
    <property type="molecule type" value="Genomic_DNA"/>
</dbReference>
<evidence type="ECO:0000256" key="2">
    <source>
        <dbReference type="ARBA" id="ARBA00022514"/>
    </source>
</evidence>
<dbReference type="GO" id="GO:0004167">
    <property type="term" value="F:dopachrome isomerase activity"/>
    <property type="evidence" value="ECO:0007669"/>
    <property type="project" value="UniProtKB-EC"/>
</dbReference>
<proteinExistence type="predicted"/>
<comment type="catalytic activity">
    <reaction evidence="5">
        <text>3-phenylpyruvate = enol-phenylpyruvate</text>
        <dbReference type="Rhea" id="RHEA:17097"/>
        <dbReference type="ChEBI" id="CHEBI:16815"/>
        <dbReference type="ChEBI" id="CHEBI:18005"/>
        <dbReference type="EC" id="5.3.2.1"/>
    </reaction>
</comment>
<protein>
    <recommendedName>
        <fullName evidence="11">L-dopachrome isomerase</fullName>
        <ecNumber evidence="8">5.3.2.1</ecNumber>
        <ecNumber evidence="7">5.3.3.12</ecNumber>
    </recommendedName>
    <alternativeName>
        <fullName evidence="9">L-dopachrome tautomerase</fullName>
    </alternativeName>
    <alternativeName>
        <fullName evidence="10">Phenylpyruvate tautomerase</fullName>
    </alternativeName>
</protein>
<evidence type="ECO:0000256" key="4">
    <source>
        <dbReference type="ARBA" id="ARBA00023235"/>
    </source>
</evidence>
<evidence type="ECO:0000256" key="8">
    <source>
        <dbReference type="ARBA" id="ARBA00039086"/>
    </source>
</evidence>
<reference evidence="12" key="2">
    <citation type="journal article" date="2021" name="PeerJ">
        <title>Extensive microbial diversity within the chicken gut microbiome revealed by metagenomics and culture.</title>
        <authorList>
            <person name="Gilroy R."/>
            <person name="Ravi A."/>
            <person name="Getino M."/>
            <person name="Pursley I."/>
            <person name="Horton D.L."/>
            <person name="Alikhan N.F."/>
            <person name="Baker D."/>
            <person name="Gharbi K."/>
            <person name="Hall N."/>
            <person name="Watson M."/>
            <person name="Adriaenssens E.M."/>
            <person name="Foster-Nyarko E."/>
            <person name="Jarju S."/>
            <person name="Secka A."/>
            <person name="Antonio M."/>
            <person name="Oren A."/>
            <person name="Chaudhuri R.R."/>
            <person name="La Ragione R."/>
            <person name="Hildebrand F."/>
            <person name="Pallen M.J."/>
        </authorList>
    </citation>
    <scope>NUCLEOTIDE SEQUENCE</scope>
    <source>
        <strain evidence="12">ChiW3-316</strain>
    </source>
</reference>
<dbReference type="GO" id="GO:0005125">
    <property type="term" value="F:cytokine activity"/>
    <property type="evidence" value="ECO:0007669"/>
    <property type="project" value="UniProtKB-KW"/>
</dbReference>